<gene>
    <name evidence="1" type="ORF">EVA_13695</name>
</gene>
<proteinExistence type="predicted"/>
<sequence length="246" mass="26454">MANFFKLTAGTVVTLSALYAAAGYLAVPAVVKSVLADQIEQNLHREMNVDAVSFNPWNWTLTIQGLRVNGETVDTPLIQLNELLVDISSETLGHMAPVIDRFHVDGLHVLASLDDPSIRKLTIENTEETASAPKTTTSEKSDGGIPNFAVYDILVKDSSVRVTDKARAIDQAITDINLTLPFISTIARDKNSAITPSLAFNINGTPVIAKGKTAPFGDSQETQLNVKIDGLEIAQFARLVPALNSA</sequence>
<dbReference type="GO" id="GO:0005886">
    <property type="term" value="C:plasma membrane"/>
    <property type="evidence" value="ECO:0007669"/>
    <property type="project" value="TreeGrafter"/>
</dbReference>
<evidence type="ECO:0000313" key="1">
    <source>
        <dbReference type="EMBL" id="EJW98198.1"/>
    </source>
</evidence>
<dbReference type="InterPro" id="IPR008023">
    <property type="entry name" value="DUF748"/>
</dbReference>
<dbReference type="GO" id="GO:0090313">
    <property type="term" value="P:regulation of protein targeting to membrane"/>
    <property type="evidence" value="ECO:0007669"/>
    <property type="project" value="TreeGrafter"/>
</dbReference>
<reference evidence="1" key="1">
    <citation type="journal article" date="2012" name="PLoS ONE">
        <title>Gene sets for utilization of primary and secondary nutrition supplies in the distal gut of endangered iberian lynx.</title>
        <authorList>
            <person name="Alcaide M."/>
            <person name="Messina E."/>
            <person name="Richter M."/>
            <person name="Bargiela R."/>
            <person name="Peplies J."/>
            <person name="Huws S.A."/>
            <person name="Newbold C.J."/>
            <person name="Golyshin P.N."/>
            <person name="Simon M.A."/>
            <person name="Lopez G."/>
            <person name="Yakimov M.M."/>
            <person name="Ferrer M."/>
        </authorList>
    </citation>
    <scope>NUCLEOTIDE SEQUENCE</scope>
</reference>
<name>J9FUL6_9ZZZZ</name>
<dbReference type="PANTHER" id="PTHR30441">
    <property type="entry name" value="DUF748 DOMAIN-CONTAINING PROTEIN"/>
    <property type="match status" value="1"/>
</dbReference>
<comment type="caution">
    <text evidence="1">The sequence shown here is derived from an EMBL/GenBank/DDBJ whole genome shotgun (WGS) entry which is preliminary data.</text>
</comment>
<dbReference type="PANTHER" id="PTHR30441:SF8">
    <property type="entry name" value="DUF748 DOMAIN-CONTAINING PROTEIN"/>
    <property type="match status" value="1"/>
</dbReference>
<dbReference type="Pfam" id="PF05359">
    <property type="entry name" value="DUF748"/>
    <property type="match status" value="1"/>
</dbReference>
<dbReference type="AlphaFoldDB" id="J9FUL6"/>
<protein>
    <submittedName>
        <fullName evidence="1">Secreted protein containing DUF748</fullName>
    </submittedName>
</protein>
<accession>J9FUL6</accession>
<dbReference type="InterPro" id="IPR052894">
    <property type="entry name" value="AsmA-related"/>
</dbReference>
<dbReference type="EMBL" id="AMCI01004385">
    <property type="protein sequence ID" value="EJW98198.1"/>
    <property type="molecule type" value="Genomic_DNA"/>
</dbReference>
<organism evidence="1">
    <name type="scientific">gut metagenome</name>
    <dbReference type="NCBI Taxonomy" id="749906"/>
    <lineage>
        <taxon>unclassified sequences</taxon>
        <taxon>metagenomes</taxon>
        <taxon>organismal metagenomes</taxon>
    </lineage>
</organism>
<feature type="non-terminal residue" evidence="1">
    <location>
        <position position="246"/>
    </location>
</feature>